<evidence type="ECO:0000256" key="6">
    <source>
        <dbReference type="ARBA" id="ARBA00022989"/>
    </source>
</evidence>
<dbReference type="GO" id="GO:0005525">
    <property type="term" value="F:GTP binding"/>
    <property type="evidence" value="ECO:0007669"/>
    <property type="project" value="UniProtKB-KW"/>
</dbReference>
<feature type="region of interest" description="Disordered" evidence="12">
    <location>
        <begin position="465"/>
        <end position="514"/>
    </location>
</feature>
<evidence type="ECO:0000256" key="3">
    <source>
        <dbReference type="ARBA" id="ARBA00022741"/>
    </source>
</evidence>
<proteinExistence type="predicted"/>
<keyword evidence="9" id="KW-0342">GTP-binding</keyword>
<keyword evidence="3" id="KW-0547">Nucleotide-binding</keyword>
<dbReference type="PROSITE" id="PS51718">
    <property type="entry name" value="G_DYNAMIN_2"/>
    <property type="match status" value="1"/>
</dbReference>
<keyword evidence="16" id="KW-1185">Reference proteome</keyword>
<reference evidence="15" key="1">
    <citation type="journal article" date="2020" name="Stud. Mycol.">
        <title>101 Dothideomycetes genomes: a test case for predicting lifestyles and emergence of pathogens.</title>
        <authorList>
            <person name="Haridas S."/>
            <person name="Albert R."/>
            <person name="Binder M."/>
            <person name="Bloem J."/>
            <person name="Labutti K."/>
            <person name="Salamov A."/>
            <person name="Andreopoulos B."/>
            <person name="Baker S."/>
            <person name="Barry K."/>
            <person name="Bills G."/>
            <person name="Bluhm B."/>
            <person name="Cannon C."/>
            <person name="Castanera R."/>
            <person name="Culley D."/>
            <person name="Daum C."/>
            <person name="Ezra D."/>
            <person name="Gonzalez J."/>
            <person name="Henrissat B."/>
            <person name="Kuo A."/>
            <person name="Liang C."/>
            <person name="Lipzen A."/>
            <person name="Lutzoni F."/>
            <person name="Magnuson J."/>
            <person name="Mondo S."/>
            <person name="Nolan M."/>
            <person name="Ohm R."/>
            <person name="Pangilinan J."/>
            <person name="Park H.-J."/>
            <person name="Ramirez L."/>
            <person name="Alfaro M."/>
            <person name="Sun H."/>
            <person name="Tritt A."/>
            <person name="Yoshinaga Y."/>
            <person name="Zwiers L.-H."/>
            <person name="Turgeon B."/>
            <person name="Goodwin S."/>
            <person name="Spatafora J."/>
            <person name="Crous P."/>
            <person name="Grigoriev I."/>
        </authorList>
    </citation>
    <scope>NUCLEOTIDE SEQUENCE</scope>
    <source>
        <strain evidence="15">CBS 115976</strain>
    </source>
</reference>
<name>A0A6A6UF26_9PEZI</name>
<evidence type="ECO:0000256" key="12">
    <source>
        <dbReference type="SAM" id="MobiDB-lite"/>
    </source>
</evidence>
<feature type="region of interest" description="Disordered" evidence="12">
    <location>
        <begin position="106"/>
        <end position="188"/>
    </location>
</feature>
<dbReference type="InterPro" id="IPR027417">
    <property type="entry name" value="P-loop_NTPase"/>
</dbReference>
<dbReference type="Proteomes" id="UP000799302">
    <property type="component" value="Unassembled WGS sequence"/>
</dbReference>
<feature type="compositionally biased region" description="Polar residues" evidence="12">
    <location>
        <begin position="136"/>
        <end position="152"/>
    </location>
</feature>
<evidence type="ECO:0000256" key="10">
    <source>
        <dbReference type="ARBA" id="ARBA00023136"/>
    </source>
</evidence>
<dbReference type="InterPro" id="IPR030381">
    <property type="entry name" value="G_DYNAMIN_dom"/>
</dbReference>
<dbReference type="InterPro" id="IPR045063">
    <property type="entry name" value="Dynamin_N"/>
</dbReference>
<evidence type="ECO:0000256" key="4">
    <source>
        <dbReference type="ARBA" id="ARBA00022787"/>
    </source>
</evidence>
<keyword evidence="8" id="KW-0496">Mitochondrion</keyword>
<comment type="subcellular location">
    <subcellularLocation>
        <location evidence="1">Mitochondrion outer membrane</location>
        <topology evidence="1">Multi-pass membrane protein</topology>
    </subcellularLocation>
</comment>
<dbReference type="PANTHER" id="PTHR10465:SF0">
    <property type="entry name" value="SARCALUMENIN"/>
    <property type="match status" value="1"/>
</dbReference>
<protein>
    <submittedName>
        <fullName evidence="15">Putative transmembrane GTPase Fzo1</fullName>
    </submittedName>
</protein>
<evidence type="ECO:0000256" key="1">
    <source>
        <dbReference type="ARBA" id="ARBA00004374"/>
    </source>
</evidence>
<evidence type="ECO:0000256" key="11">
    <source>
        <dbReference type="ARBA" id="ARBA00048548"/>
    </source>
</evidence>
<dbReference type="OrthoDB" id="9984778at2759"/>
<dbReference type="GO" id="GO:0051646">
    <property type="term" value="P:mitochondrion localization"/>
    <property type="evidence" value="ECO:0007669"/>
    <property type="project" value="TreeGrafter"/>
</dbReference>
<feature type="compositionally biased region" description="Basic and acidic residues" evidence="12">
    <location>
        <begin position="116"/>
        <end position="128"/>
    </location>
</feature>
<feature type="compositionally biased region" description="Polar residues" evidence="12">
    <location>
        <begin position="465"/>
        <end position="475"/>
    </location>
</feature>
<accession>A0A6A6UF26</accession>
<dbReference type="InterPro" id="IPR027094">
    <property type="entry name" value="Mitofusin_fam"/>
</dbReference>
<dbReference type="GO" id="GO:0008053">
    <property type="term" value="P:mitochondrial fusion"/>
    <property type="evidence" value="ECO:0007669"/>
    <property type="project" value="TreeGrafter"/>
</dbReference>
<keyword evidence="7" id="KW-0175">Coiled coil</keyword>
<feature type="region of interest" description="Disordered" evidence="12">
    <location>
        <begin position="37"/>
        <end position="62"/>
    </location>
</feature>
<dbReference type="PANTHER" id="PTHR10465">
    <property type="entry name" value="TRANSMEMBRANE GTPASE FZO1"/>
    <property type="match status" value="1"/>
</dbReference>
<keyword evidence="10 13" id="KW-0472">Membrane</keyword>
<evidence type="ECO:0000256" key="2">
    <source>
        <dbReference type="ARBA" id="ARBA00022692"/>
    </source>
</evidence>
<evidence type="ECO:0000256" key="7">
    <source>
        <dbReference type="ARBA" id="ARBA00023054"/>
    </source>
</evidence>
<feature type="transmembrane region" description="Helical" evidence="13">
    <location>
        <begin position="767"/>
        <end position="785"/>
    </location>
</feature>
<dbReference type="Gene3D" id="3.40.50.300">
    <property type="entry name" value="P-loop containing nucleotide triphosphate hydrolases"/>
    <property type="match status" value="1"/>
</dbReference>
<keyword evidence="6 13" id="KW-1133">Transmembrane helix</keyword>
<evidence type="ECO:0000256" key="9">
    <source>
        <dbReference type="ARBA" id="ARBA00023134"/>
    </source>
</evidence>
<dbReference type="GO" id="GO:0005741">
    <property type="term" value="C:mitochondrial outer membrane"/>
    <property type="evidence" value="ECO:0007669"/>
    <property type="project" value="UniProtKB-SubCell"/>
</dbReference>
<evidence type="ECO:0000256" key="8">
    <source>
        <dbReference type="ARBA" id="ARBA00023128"/>
    </source>
</evidence>
<keyword evidence="5" id="KW-0378">Hydrolase</keyword>
<evidence type="ECO:0000256" key="5">
    <source>
        <dbReference type="ARBA" id="ARBA00022801"/>
    </source>
</evidence>
<gene>
    <name evidence="15" type="ORF">BT63DRAFT_432596</name>
</gene>
<dbReference type="AlphaFoldDB" id="A0A6A6UF26"/>
<keyword evidence="2 13" id="KW-0812">Transmembrane</keyword>
<dbReference type="GO" id="GO:0003924">
    <property type="term" value="F:GTPase activity"/>
    <property type="evidence" value="ECO:0007669"/>
    <property type="project" value="InterPro"/>
</dbReference>
<dbReference type="SUPFAM" id="SSF52540">
    <property type="entry name" value="P-loop containing nucleoside triphosphate hydrolases"/>
    <property type="match status" value="1"/>
</dbReference>
<evidence type="ECO:0000313" key="15">
    <source>
        <dbReference type="EMBL" id="KAF2670161.1"/>
    </source>
</evidence>
<evidence type="ECO:0000313" key="16">
    <source>
        <dbReference type="Proteomes" id="UP000799302"/>
    </source>
</evidence>
<organism evidence="15 16">
    <name type="scientific">Microthyrium microscopicum</name>
    <dbReference type="NCBI Taxonomy" id="703497"/>
    <lineage>
        <taxon>Eukaryota</taxon>
        <taxon>Fungi</taxon>
        <taxon>Dikarya</taxon>
        <taxon>Ascomycota</taxon>
        <taxon>Pezizomycotina</taxon>
        <taxon>Dothideomycetes</taxon>
        <taxon>Dothideomycetes incertae sedis</taxon>
        <taxon>Microthyriales</taxon>
        <taxon>Microthyriaceae</taxon>
        <taxon>Microthyrium</taxon>
    </lineage>
</organism>
<feature type="compositionally biased region" description="Polar residues" evidence="12">
    <location>
        <begin position="44"/>
        <end position="61"/>
    </location>
</feature>
<dbReference type="FunFam" id="3.40.50.300:FF:000638">
    <property type="entry name" value="Transmembrane GTPase Fzo1, putative"/>
    <property type="match status" value="1"/>
</dbReference>
<evidence type="ECO:0000259" key="14">
    <source>
        <dbReference type="PROSITE" id="PS51718"/>
    </source>
</evidence>
<dbReference type="Pfam" id="PF00350">
    <property type="entry name" value="Dynamin_N"/>
    <property type="match status" value="1"/>
</dbReference>
<sequence length="895" mass="98416">MTVGNGATSESAARLTEILERDSAFGGSFGDAETLVDGWHPDLNQDTYTPSGGSQHLPDSSSELRRTMASHVHQLHYNQNRSALARAITKTVETLKGLQALNSKWPAHYPSVQRSDSQEHAEKDDGRPQSRPGLRNSMTLFDSNNQIVDTSSPPRPSQPKRAGTSIGDMKSSAESSSSAAKRPIPEPRLVTPQLARDFSILKIDLKMGNAHQTDLVHSLEKGSISALLGGQIEKTIRHLQMIRERIEDTASKVLVTGDLNAGKSTFCNALLRRKILPEDQQPCTSIFCEVLDVRENAGIEEVHAIPVGHKYNRNDERTYRVFKLSKLEDIVSDNEHWAQCKIYIKDIRAVDESLLSNGVVDIALIDAPGLNHDSVITTANFAKQEEIDVVVFVVSAANHFTQSAKEFVFNAAREKAYIFVVVNGFDTISNQKRCKDMILKQVSQLSPATSKESDELVHFVSSNGIPIPSEQFSTTGSGGSGSGSGGPDGDDDDDDPNKKDKGKGKQAKENQRDFSQLEASLRRFVLEKRARSKLAPAKTYLLNLTSDLDNLATINRDVAQAEMDRVSKELADLEPQLEQAKKATNEAGEGTDTTIEEKVTEIYDYTRDSLNKTVVNVAEMDFGIEYPGFLMAYSYAEEVKLAMIDELSHCISECEEHARQQTVAGVNAIKSLGILHLGNSFPDFSYRPENMYRRQKDLLARQANIEVEFFDFFDFGSLWERQEKVAGTSVAVTVTGVVAGRLVGGVGWMDGAVGAARIVGSNNLRRMIIPGLVAGVCLVAAYALTSIPTSLPRRLSAKLATQLALLDYSHVNATRISSEVRRALKYPADTLRVGLKRNHEKMVALKKDIGKTRGEAEIARKFFTNLVRESGEIREGVRRVDLEGPPAGTAQMGRL</sequence>
<dbReference type="EMBL" id="MU004234">
    <property type="protein sequence ID" value="KAF2670161.1"/>
    <property type="molecule type" value="Genomic_DNA"/>
</dbReference>
<feature type="domain" description="Dynamin-type G" evidence="14">
    <location>
        <begin position="247"/>
        <end position="555"/>
    </location>
</feature>
<evidence type="ECO:0000256" key="13">
    <source>
        <dbReference type="SAM" id="Phobius"/>
    </source>
</evidence>
<feature type="compositionally biased region" description="Gly residues" evidence="12">
    <location>
        <begin position="476"/>
        <end position="487"/>
    </location>
</feature>
<keyword evidence="4" id="KW-1000">Mitochondrion outer membrane</keyword>
<comment type="catalytic activity">
    <reaction evidence="11">
        <text>GTP + H2O = GDP + phosphate + H(+)</text>
        <dbReference type="Rhea" id="RHEA:19669"/>
        <dbReference type="ChEBI" id="CHEBI:15377"/>
        <dbReference type="ChEBI" id="CHEBI:15378"/>
        <dbReference type="ChEBI" id="CHEBI:37565"/>
        <dbReference type="ChEBI" id="CHEBI:43474"/>
        <dbReference type="ChEBI" id="CHEBI:58189"/>
    </reaction>
</comment>